<evidence type="ECO:0000256" key="1">
    <source>
        <dbReference type="ARBA" id="ARBA00004141"/>
    </source>
</evidence>
<feature type="domain" description="ABC transmembrane type-2" evidence="6">
    <location>
        <begin position="44"/>
        <end position="274"/>
    </location>
</feature>
<dbReference type="Pfam" id="PF01061">
    <property type="entry name" value="ABC2_membrane"/>
    <property type="match status" value="1"/>
</dbReference>
<evidence type="ECO:0000313" key="7">
    <source>
        <dbReference type="EMBL" id="MDQ0531535.1"/>
    </source>
</evidence>
<sequence>MLPSDAAIPRRPAPRPPVPRAGFSLRRIGAMVLRYWYLLRGSWPRILELAYWPTMQMILWGYINQFMASGTGGASGWVAQGAGVLVSAVLLWDVLFRGQLGVSVSFLEEMWSRNLGHLFVSPLRPGEWVTALMTMSLLRTLIGVLPAALLAIPFFGYSVFALGLPLAAFFVNLIVLGWSLGLLVVALILRYGMGAEGLAWIVVFMLAPVSAVYYPVSVLPAWLQPLSRALPSSHVFEGMRALLFEGTLRWDHLAWAFGLNAVYMALGIAVFLLAFRQARVRGALLQTGE</sequence>
<dbReference type="EMBL" id="JAUSVU010000001">
    <property type="protein sequence ID" value="MDQ0531535.1"/>
    <property type="molecule type" value="Genomic_DNA"/>
</dbReference>
<feature type="transmembrane region" description="Helical" evidence="5">
    <location>
        <begin position="253"/>
        <end position="275"/>
    </location>
</feature>
<evidence type="ECO:0000256" key="2">
    <source>
        <dbReference type="ARBA" id="ARBA00022692"/>
    </source>
</evidence>
<proteinExistence type="inferred from homology"/>
<dbReference type="InterPro" id="IPR013525">
    <property type="entry name" value="ABC2_TM"/>
</dbReference>
<feature type="transmembrane region" description="Helical" evidence="5">
    <location>
        <begin position="166"/>
        <end position="189"/>
    </location>
</feature>
<feature type="transmembrane region" description="Helical" evidence="5">
    <location>
        <begin position="198"/>
        <end position="216"/>
    </location>
</feature>
<evidence type="ECO:0000256" key="3">
    <source>
        <dbReference type="ARBA" id="ARBA00022989"/>
    </source>
</evidence>
<reference evidence="7 8" key="1">
    <citation type="submission" date="2023-07" db="EMBL/GenBank/DDBJ databases">
        <title>Genomic Encyclopedia of Type Strains, Phase IV (KMG-IV): sequencing the most valuable type-strain genomes for metagenomic binning, comparative biology and taxonomic classification.</title>
        <authorList>
            <person name="Goeker M."/>
        </authorList>
    </citation>
    <scope>NUCLEOTIDE SEQUENCE [LARGE SCALE GENOMIC DNA]</scope>
    <source>
        <strain evidence="7 8">DSM 19922</strain>
    </source>
</reference>
<dbReference type="PANTHER" id="PTHR43027">
    <property type="entry name" value="DOXORUBICIN RESISTANCE ABC TRANSPORTER PERMEASE PROTEIN DRRC-RELATED"/>
    <property type="match status" value="1"/>
</dbReference>
<organism evidence="7 8">
    <name type="scientific">Azospirillum picis</name>
    <dbReference type="NCBI Taxonomy" id="488438"/>
    <lineage>
        <taxon>Bacteria</taxon>
        <taxon>Pseudomonadati</taxon>
        <taxon>Pseudomonadota</taxon>
        <taxon>Alphaproteobacteria</taxon>
        <taxon>Rhodospirillales</taxon>
        <taxon>Azospirillaceae</taxon>
        <taxon>Azospirillum</taxon>
    </lineage>
</organism>
<dbReference type="PANTHER" id="PTHR43027:SF1">
    <property type="entry name" value="DOXORUBICIN RESISTANCE ABC TRANSPORTER PERMEASE PROTEIN DRRC-RELATED"/>
    <property type="match status" value="1"/>
</dbReference>
<feature type="transmembrane region" description="Helical" evidence="5">
    <location>
        <begin position="141"/>
        <end position="160"/>
    </location>
</feature>
<comment type="similarity">
    <text evidence="5">Belongs to the ABC-2 integral membrane protein family.</text>
</comment>
<dbReference type="PROSITE" id="PS51012">
    <property type="entry name" value="ABC_TM2"/>
    <property type="match status" value="1"/>
</dbReference>
<keyword evidence="3 5" id="KW-1133">Transmembrane helix</keyword>
<dbReference type="RefSeq" id="WP_209977702.1">
    <property type="nucleotide sequence ID" value="NZ_JAGINO010000001.1"/>
</dbReference>
<evidence type="ECO:0000259" key="6">
    <source>
        <dbReference type="PROSITE" id="PS51012"/>
    </source>
</evidence>
<keyword evidence="5" id="KW-1003">Cell membrane</keyword>
<keyword evidence="8" id="KW-1185">Reference proteome</keyword>
<evidence type="ECO:0000256" key="4">
    <source>
        <dbReference type="ARBA" id="ARBA00023136"/>
    </source>
</evidence>
<evidence type="ECO:0000256" key="5">
    <source>
        <dbReference type="RuleBase" id="RU361157"/>
    </source>
</evidence>
<keyword evidence="2 5" id="KW-0812">Transmembrane</keyword>
<keyword evidence="5" id="KW-0813">Transport</keyword>
<comment type="caution">
    <text evidence="5">Lacks conserved residue(s) required for the propagation of feature annotation.</text>
</comment>
<keyword evidence="4 5" id="KW-0472">Membrane</keyword>
<dbReference type="Proteomes" id="UP001244552">
    <property type="component" value="Unassembled WGS sequence"/>
</dbReference>
<dbReference type="InterPro" id="IPR047817">
    <property type="entry name" value="ABC2_TM_bact-type"/>
</dbReference>
<comment type="caution">
    <text evidence="7">The sequence shown here is derived from an EMBL/GenBank/DDBJ whole genome shotgun (WGS) entry which is preliminary data.</text>
</comment>
<name>A0ABU0MDM0_9PROT</name>
<gene>
    <name evidence="7" type="ORF">QO018_000367</name>
</gene>
<evidence type="ECO:0000313" key="8">
    <source>
        <dbReference type="Proteomes" id="UP001244552"/>
    </source>
</evidence>
<dbReference type="InterPro" id="IPR052902">
    <property type="entry name" value="ABC-2_transporter"/>
</dbReference>
<protein>
    <recommendedName>
        <fullName evidence="5">Transport permease protein</fullName>
    </recommendedName>
</protein>
<comment type="subcellular location">
    <subcellularLocation>
        <location evidence="5">Cell inner membrane</location>
        <topology evidence="5">Multi-pass membrane protein</topology>
    </subcellularLocation>
    <subcellularLocation>
        <location evidence="1">Membrane</location>
        <topology evidence="1">Multi-pass membrane protein</topology>
    </subcellularLocation>
</comment>
<accession>A0ABU0MDM0</accession>